<accession>A0A554MXY9</accession>
<evidence type="ECO:0000259" key="4">
    <source>
        <dbReference type="Pfam" id="PF26238"/>
    </source>
</evidence>
<keyword evidence="6" id="KW-1185">Reference proteome</keyword>
<dbReference type="InterPro" id="IPR058675">
    <property type="entry name" value="DUF8054_C"/>
</dbReference>
<gene>
    <name evidence="5" type="ORF">DP107_13340</name>
</gene>
<name>A0A554MXY9_9EURY</name>
<organism evidence="5 6">
    <name type="scientific">Haloglomus irregulare</name>
    <dbReference type="NCBI Taxonomy" id="2234134"/>
    <lineage>
        <taxon>Archaea</taxon>
        <taxon>Methanobacteriati</taxon>
        <taxon>Methanobacteriota</taxon>
        <taxon>Stenosarchaea group</taxon>
        <taxon>Halobacteria</taxon>
        <taxon>Halobacteriales</taxon>
        <taxon>Natronomonadaceae</taxon>
        <taxon>Haloglomus</taxon>
    </lineage>
</organism>
<proteinExistence type="predicted"/>
<dbReference type="Pfam" id="PF26238">
    <property type="entry name" value="DUF8054_M"/>
    <property type="match status" value="1"/>
</dbReference>
<feature type="domain" description="DUF8054" evidence="2">
    <location>
        <begin position="4"/>
        <end position="93"/>
    </location>
</feature>
<dbReference type="Proteomes" id="UP000319894">
    <property type="component" value="Unassembled WGS sequence"/>
</dbReference>
<dbReference type="OrthoDB" id="292134at2157"/>
<dbReference type="EMBL" id="QMDX01000009">
    <property type="protein sequence ID" value="TSD09969.1"/>
    <property type="molecule type" value="Genomic_DNA"/>
</dbReference>
<evidence type="ECO:0000259" key="2">
    <source>
        <dbReference type="Pfam" id="PF26236"/>
    </source>
</evidence>
<keyword evidence="1" id="KW-1133">Transmembrane helix</keyword>
<keyword evidence="1" id="KW-0812">Transmembrane</keyword>
<sequence length="297" mass="31096">MSLVERVRQPEYTGENRCVPCTVANSAIAIGLAAVVGAGWWTLVAPGTGAVAAAGVVLVAGALSIWLRGYLVPGTPALTKRYFPDWLLATFDKGPAAASGLGDAAAEDGAPGSESEGQVNPEAVLVQAGVVEPCVDEDDLCLAPGFRGTWRERMAAIREEGAERDELAAQLDLNPDEVRFEEHGGAFVAFYEGRRAGQWESRAALVADLGAARTLPDWVDGWDDLGIGARSQLLGGLRIFIDECPDCGGPVVAGRETVESCCRSHEVVAANCQACGSRLLELPYEEPATGGDPATSD</sequence>
<dbReference type="Pfam" id="PF26237">
    <property type="entry name" value="DUF8054_C"/>
    <property type="match status" value="1"/>
</dbReference>
<dbReference type="RefSeq" id="WP_144262658.1">
    <property type="nucleotide sequence ID" value="NZ_QMDX01000009.1"/>
</dbReference>
<feature type="transmembrane region" description="Helical" evidence="1">
    <location>
        <begin position="21"/>
        <end position="43"/>
    </location>
</feature>
<keyword evidence="1" id="KW-0472">Membrane</keyword>
<feature type="transmembrane region" description="Helical" evidence="1">
    <location>
        <begin position="49"/>
        <end position="71"/>
    </location>
</feature>
<dbReference type="Pfam" id="PF26236">
    <property type="entry name" value="DUF8054_N"/>
    <property type="match status" value="1"/>
</dbReference>
<feature type="domain" description="DUF8054" evidence="3">
    <location>
        <begin position="242"/>
        <end position="281"/>
    </location>
</feature>
<dbReference type="AlphaFoldDB" id="A0A554MXY9"/>
<dbReference type="InParanoid" id="A0A554MXY9"/>
<protein>
    <submittedName>
        <fullName evidence="5">Uncharacterized protein</fullName>
    </submittedName>
</protein>
<reference evidence="5 6" key="1">
    <citation type="submission" date="2018-06" db="EMBL/GenBank/DDBJ databases">
        <title>Natronomonas sp. F16-60 a new haloarchaeon isolated from a solar saltern of Isla Cristina, Huelva, Spain.</title>
        <authorList>
            <person name="Duran-Viseras A."/>
            <person name="Sanchez-Porro C."/>
            <person name="Ventosa A."/>
        </authorList>
    </citation>
    <scope>NUCLEOTIDE SEQUENCE [LARGE SCALE GENOMIC DNA]</scope>
    <source>
        <strain evidence="5 6">F16-60</strain>
    </source>
</reference>
<evidence type="ECO:0000313" key="5">
    <source>
        <dbReference type="EMBL" id="TSD09969.1"/>
    </source>
</evidence>
<comment type="caution">
    <text evidence="5">The sequence shown here is derived from an EMBL/GenBank/DDBJ whole genome shotgun (WGS) entry which is preliminary data.</text>
</comment>
<evidence type="ECO:0000259" key="3">
    <source>
        <dbReference type="Pfam" id="PF26237"/>
    </source>
</evidence>
<evidence type="ECO:0000256" key="1">
    <source>
        <dbReference type="SAM" id="Phobius"/>
    </source>
</evidence>
<dbReference type="InterPro" id="IPR058775">
    <property type="entry name" value="DUF8054_M"/>
</dbReference>
<evidence type="ECO:0000313" key="6">
    <source>
        <dbReference type="Proteomes" id="UP000319894"/>
    </source>
</evidence>
<dbReference type="InterPro" id="IPR058674">
    <property type="entry name" value="DUF8054_N"/>
</dbReference>
<feature type="domain" description="DUF8054" evidence="4">
    <location>
        <begin position="121"/>
        <end position="239"/>
    </location>
</feature>